<dbReference type="InterPro" id="IPR036291">
    <property type="entry name" value="NAD(P)-bd_dom_sf"/>
</dbReference>
<organism evidence="2 3">
    <name type="scientific">Chromobacterium sphagni</name>
    <dbReference type="NCBI Taxonomy" id="1903179"/>
    <lineage>
        <taxon>Bacteria</taxon>
        <taxon>Pseudomonadati</taxon>
        <taxon>Pseudomonadota</taxon>
        <taxon>Betaproteobacteria</taxon>
        <taxon>Neisseriales</taxon>
        <taxon>Chromobacteriaceae</taxon>
        <taxon>Chromobacterium</taxon>
    </lineage>
</organism>
<dbReference type="EMBL" id="MKCS01000001">
    <property type="protein sequence ID" value="OHX13832.1"/>
    <property type="molecule type" value="Genomic_DNA"/>
</dbReference>
<comment type="caution">
    <text evidence="2">The sequence shown here is derived from an EMBL/GenBank/DDBJ whole genome shotgun (WGS) entry which is preliminary data.</text>
</comment>
<dbReference type="AlphaFoldDB" id="A0A1S1X2X6"/>
<sequence>MGMNSNFWKNKRVFLTGHTGFKGSWLTLWLQSLGAEITGYSLEPATEPNLFSIAGVAEAMQASVIADIRDLDRLRAEMDRARPDIVFHLAAQALVRRSYADPVGTYAANVMGTVNLLEAVRTTSSVRAVVCVTSDKCYENREWPWAYRENEAMGGYDPYSSSKGCAELVASAYRNSFFNQASHPRHGVALATARAGNVIGGGDWAQDRLIPDFIRAIAAGEALVIRNPEAIRPWQHVLEPLAGYLLLAEKLHQQGQDFASGWNFGPYERDARPVEWIAAQLTRQWGQGSGYQVQRDANSAHEAHYLRLDCAKARQGLGWQPRWSLRDTLQRICDWHRQHLADADMRSVCLQQIHAYQQTATAE</sequence>
<name>A0A1S1X2X6_9NEIS</name>
<dbReference type="OrthoDB" id="9779041at2"/>
<gene>
    <name evidence="2" type="ORF">BI347_10140</name>
</gene>
<feature type="domain" description="NAD(P)-binding" evidence="1">
    <location>
        <begin position="15"/>
        <end position="331"/>
    </location>
</feature>
<dbReference type="STRING" id="1903179.BI347_10140"/>
<reference evidence="2 3" key="1">
    <citation type="submission" date="2016-09" db="EMBL/GenBank/DDBJ databases">
        <title>Chromobacterium muskegensis sp. nov., an insecticidal bacterium isolated from Sphagnum bogs.</title>
        <authorList>
            <person name="Sparks M.E."/>
            <person name="Blackburn M.B."/>
            <person name="Gundersen-Rindal D.E."/>
            <person name="Mitchell A."/>
            <person name="Farrar R."/>
            <person name="Kuhar D."/>
        </authorList>
    </citation>
    <scope>NUCLEOTIDE SEQUENCE [LARGE SCALE GENOMIC DNA]</scope>
    <source>
        <strain evidence="2 3">37-2</strain>
    </source>
</reference>
<evidence type="ECO:0000313" key="2">
    <source>
        <dbReference type="EMBL" id="OHX13832.1"/>
    </source>
</evidence>
<protein>
    <submittedName>
        <fullName evidence="2">CDP-glucose 4,6-dehydratase</fullName>
    </submittedName>
</protein>
<dbReference type="InterPro" id="IPR013445">
    <property type="entry name" value="CDP_4_6_deHydtase"/>
</dbReference>
<dbReference type="NCBIfam" id="TIGR02622">
    <property type="entry name" value="CDP_4_6_dhtase"/>
    <property type="match status" value="1"/>
</dbReference>
<dbReference type="Gene3D" id="3.90.25.10">
    <property type="entry name" value="UDP-galactose 4-epimerase, domain 1"/>
    <property type="match status" value="1"/>
</dbReference>
<accession>A0A1S1X2X6</accession>
<dbReference type="CDD" id="cd05252">
    <property type="entry name" value="CDP_GD_SDR_e"/>
    <property type="match status" value="1"/>
</dbReference>
<dbReference type="PANTHER" id="PTHR43000">
    <property type="entry name" value="DTDP-D-GLUCOSE 4,6-DEHYDRATASE-RELATED"/>
    <property type="match status" value="1"/>
</dbReference>
<dbReference type="Gene3D" id="3.40.50.720">
    <property type="entry name" value="NAD(P)-binding Rossmann-like Domain"/>
    <property type="match status" value="1"/>
</dbReference>
<dbReference type="SUPFAM" id="SSF51735">
    <property type="entry name" value="NAD(P)-binding Rossmann-fold domains"/>
    <property type="match status" value="1"/>
</dbReference>
<proteinExistence type="predicted"/>
<dbReference type="Proteomes" id="UP000180088">
    <property type="component" value="Unassembled WGS sequence"/>
</dbReference>
<dbReference type="Pfam" id="PF16363">
    <property type="entry name" value="GDP_Man_Dehyd"/>
    <property type="match status" value="1"/>
</dbReference>
<evidence type="ECO:0000259" key="1">
    <source>
        <dbReference type="Pfam" id="PF16363"/>
    </source>
</evidence>
<dbReference type="InterPro" id="IPR016040">
    <property type="entry name" value="NAD(P)-bd_dom"/>
</dbReference>
<evidence type="ECO:0000313" key="3">
    <source>
        <dbReference type="Proteomes" id="UP000180088"/>
    </source>
</evidence>